<feature type="compositionally biased region" description="Polar residues" evidence="1">
    <location>
        <begin position="538"/>
        <end position="562"/>
    </location>
</feature>
<feature type="compositionally biased region" description="Basic and acidic residues" evidence="1">
    <location>
        <begin position="667"/>
        <end position="683"/>
    </location>
</feature>
<gene>
    <name evidence="2" type="ORF">OCU04_008695</name>
</gene>
<dbReference type="OrthoDB" id="3545040at2759"/>
<feature type="compositionally biased region" description="Polar residues" evidence="1">
    <location>
        <begin position="176"/>
        <end position="187"/>
    </location>
</feature>
<evidence type="ECO:0000313" key="2">
    <source>
        <dbReference type="EMBL" id="KAJ8062135.1"/>
    </source>
</evidence>
<dbReference type="Pfam" id="PF12511">
    <property type="entry name" value="DUF3716"/>
    <property type="match status" value="1"/>
</dbReference>
<feature type="compositionally biased region" description="Low complexity" evidence="1">
    <location>
        <begin position="25"/>
        <end position="41"/>
    </location>
</feature>
<feature type="region of interest" description="Disordered" evidence="1">
    <location>
        <begin position="176"/>
        <end position="261"/>
    </location>
</feature>
<evidence type="ECO:0000256" key="1">
    <source>
        <dbReference type="SAM" id="MobiDB-lite"/>
    </source>
</evidence>
<dbReference type="EMBL" id="JAPEIS010000010">
    <property type="protein sequence ID" value="KAJ8062135.1"/>
    <property type="molecule type" value="Genomic_DNA"/>
</dbReference>
<accession>A0A9X0AG07</accession>
<feature type="compositionally biased region" description="Polar residues" evidence="1">
    <location>
        <begin position="328"/>
        <end position="345"/>
    </location>
</feature>
<comment type="caution">
    <text evidence="2">The sequence shown here is derived from an EMBL/GenBank/DDBJ whole genome shotgun (WGS) entry which is preliminary data.</text>
</comment>
<feature type="region of interest" description="Disordered" evidence="1">
    <location>
        <begin position="25"/>
        <end position="90"/>
    </location>
</feature>
<feature type="compositionally biased region" description="Polar residues" evidence="1">
    <location>
        <begin position="196"/>
        <end position="215"/>
    </location>
</feature>
<dbReference type="InterPro" id="IPR022190">
    <property type="entry name" value="DUF3716"/>
</dbReference>
<sequence>MSYNNANKEYNPSWYTQYPSNLNANSNSNGANGGLQASASNLTSPTFPTPVENQGEWPIEDSQNVESLPRGWNPNSSVLPNALPPTSLPQMPSSPNLINPIMHGFDTEGYGGLPNVMGLGIDSRPGQDSSSFFDTNFNRISGVGNSPTRQQDMSTLNFIDNFGLDSTTSRFNRPTALTYSAGDHNSTGDGGIPADPQSSNDVGNSTFNTATQFGSGSRDVEAPQQESTLQDGQYQPDTSNETTTAQHGRATSAPTLRPAGSRRMAEAFPYAARTPTAATGFHMQSAFDALRGPTPPVGYGPSTPFGNWQLDGQSMDPAADIDAPGPQPSDNTHNTPSDTSVQGAENVQGVQPQQQSSQQAGQHQSASASVSPAAQQQSVALNEGTPRATGNRRSSDTTPILAQEPTTTNRSPAGNHSESQEGSQSPVAEKSGHVGQQQHRRYGTASEHHDNRPGVVPHPTSGSLQGPRQDTLQQPEGQVSPLGFASDGTRRAETAGRPASFHLLAPAPSTATPRQLTQQGRQSKQQDQQSAQQSAQSTPRNQPAPQWQIPRAQSHSQPSTSKDSFHRTLPSRLSPTTASFANVAPANQFMESVSRMHLLDKMACVDVLMRSDLLREYMKPHLFEEYNLGREKGKKYRAATLHGLDTNAKIDETQRTYEGQNLKRKREFQDKQMKNECRKREKAASMTTGASKIAGMTPSGSKRPRQASASAEDSHYEVSDDPFDSNDDSDGDSFAPPRNSPKKPRLARPTPADLVNKFCSIVNIGNQNPFFDDPIHSKLRNLNTVQLIDPAPEYVERNGEIADTNVEHWRACAGQAAGTVLEQGKTCKHCADHMEDGSVPFSSCVVIDATKPAGQELKGACMNCVYLGKDQECSLQRAESEETGAQ</sequence>
<feature type="region of interest" description="Disordered" evidence="1">
    <location>
        <begin position="292"/>
        <end position="573"/>
    </location>
</feature>
<feature type="compositionally biased region" description="Acidic residues" evidence="1">
    <location>
        <begin position="719"/>
        <end position="731"/>
    </location>
</feature>
<keyword evidence="3" id="KW-1185">Reference proteome</keyword>
<evidence type="ECO:0000313" key="3">
    <source>
        <dbReference type="Proteomes" id="UP001152300"/>
    </source>
</evidence>
<feature type="compositionally biased region" description="Polar residues" evidence="1">
    <location>
        <begin position="460"/>
        <end position="477"/>
    </location>
</feature>
<protein>
    <submittedName>
        <fullName evidence="2">Uncharacterized protein</fullName>
    </submittedName>
</protein>
<proteinExistence type="predicted"/>
<feature type="compositionally biased region" description="Low complexity" evidence="1">
    <location>
        <begin position="518"/>
        <end position="537"/>
    </location>
</feature>
<reference evidence="2" key="1">
    <citation type="submission" date="2022-11" db="EMBL/GenBank/DDBJ databases">
        <title>Genome Resource of Sclerotinia nivalis Strain SnTB1, a Plant Pathogen Isolated from American Ginseng.</title>
        <authorList>
            <person name="Fan S."/>
        </authorList>
    </citation>
    <scope>NUCLEOTIDE SEQUENCE</scope>
    <source>
        <strain evidence="2">SnTB1</strain>
    </source>
</reference>
<feature type="compositionally biased region" description="Polar residues" evidence="1">
    <location>
        <begin position="224"/>
        <end position="246"/>
    </location>
</feature>
<feature type="compositionally biased region" description="Low complexity" evidence="1">
    <location>
        <begin position="347"/>
        <end position="380"/>
    </location>
</feature>
<feature type="region of interest" description="Disordered" evidence="1">
    <location>
        <begin position="655"/>
        <end position="750"/>
    </location>
</feature>
<feature type="compositionally biased region" description="Polar residues" evidence="1">
    <location>
        <begin position="396"/>
        <end position="426"/>
    </location>
</feature>
<dbReference type="Proteomes" id="UP001152300">
    <property type="component" value="Unassembled WGS sequence"/>
</dbReference>
<name>A0A9X0AG07_9HELO</name>
<organism evidence="2 3">
    <name type="scientific">Sclerotinia nivalis</name>
    <dbReference type="NCBI Taxonomy" id="352851"/>
    <lineage>
        <taxon>Eukaryota</taxon>
        <taxon>Fungi</taxon>
        <taxon>Dikarya</taxon>
        <taxon>Ascomycota</taxon>
        <taxon>Pezizomycotina</taxon>
        <taxon>Leotiomycetes</taxon>
        <taxon>Helotiales</taxon>
        <taxon>Sclerotiniaceae</taxon>
        <taxon>Sclerotinia</taxon>
    </lineage>
</organism>
<dbReference type="AlphaFoldDB" id="A0A9X0AG07"/>